<reference evidence="1" key="1">
    <citation type="submission" date="2023-03" db="EMBL/GenBank/DDBJ databases">
        <title>Massive genome expansion in bonnet fungi (Mycena s.s.) driven by repeated elements and novel gene families across ecological guilds.</title>
        <authorList>
            <consortium name="Lawrence Berkeley National Laboratory"/>
            <person name="Harder C.B."/>
            <person name="Miyauchi S."/>
            <person name="Viragh M."/>
            <person name="Kuo A."/>
            <person name="Thoen E."/>
            <person name="Andreopoulos B."/>
            <person name="Lu D."/>
            <person name="Skrede I."/>
            <person name="Drula E."/>
            <person name="Henrissat B."/>
            <person name="Morin E."/>
            <person name="Kohler A."/>
            <person name="Barry K."/>
            <person name="LaButti K."/>
            <person name="Morin E."/>
            <person name="Salamov A."/>
            <person name="Lipzen A."/>
            <person name="Mereny Z."/>
            <person name="Hegedus B."/>
            <person name="Baldrian P."/>
            <person name="Stursova M."/>
            <person name="Weitz H."/>
            <person name="Taylor A."/>
            <person name="Grigoriev I.V."/>
            <person name="Nagy L.G."/>
            <person name="Martin F."/>
            <person name="Kauserud H."/>
        </authorList>
    </citation>
    <scope>NUCLEOTIDE SEQUENCE</scope>
    <source>
        <strain evidence="1">CBHHK002</strain>
    </source>
</reference>
<evidence type="ECO:0000313" key="2">
    <source>
        <dbReference type="Proteomes" id="UP001218218"/>
    </source>
</evidence>
<evidence type="ECO:0000313" key="1">
    <source>
        <dbReference type="EMBL" id="KAJ7301172.1"/>
    </source>
</evidence>
<name>A0AAD7E6Q9_9AGAR</name>
<dbReference type="Proteomes" id="UP001218218">
    <property type="component" value="Unassembled WGS sequence"/>
</dbReference>
<accession>A0AAD7E6Q9</accession>
<dbReference type="EMBL" id="JARIHO010000142">
    <property type="protein sequence ID" value="KAJ7301172.1"/>
    <property type="molecule type" value="Genomic_DNA"/>
</dbReference>
<dbReference type="AlphaFoldDB" id="A0AAD7E6Q9"/>
<proteinExistence type="predicted"/>
<organism evidence="1 2">
    <name type="scientific">Mycena albidolilacea</name>
    <dbReference type="NCBI Taxonomy" id="1033008"/>
    <lineage>
        <taxon>Eukaryota</taxon>
        <taxon>Fungi</taxon>
        <taxon>Dikarya</taxon>
        <taxon>Basidiomycota</taxon>
        <taxon>Agaricomycotina</taxon>
        <taxon>Agaricomycetes</taxon>
        <taxon>Agaricomycetidae</taxon>
        <taxon>Agaricales</taxon>
        <taxon>Marasmiineae</taxon>
        <taxon>Mycenaceae</taxon>
        <taxon>Mycena</taxon>
    </lineage>
</organism>
<comment type="caution">
    <text evidence="1">The sequence shown here is derived from an EMBL/GenBank/DDBJ whole genome shotgun (WGS) entry which is preliminary data.</text>
</comment>
<sequence length="204" mass="23172">MLVPMLRSKYWQSTELSARSRDAVRFQERRPMCAMPHVILLCRKFLGGSDADSAMAPSSSQRAFGARIQMQINAVRYRGYSYLLQNFSHCFRAAHPLRYCVLSAIKRPHARPSPPSCAQGAFTFCFFSVRAFSLVLILAAAAPDDAALPAFLVSHLVFVERLDQRRMRTGYNEVRVGYIECLSTREHIRSRPFYNSCSTGNEIH</sequence>
<keyword evidence="2" id="KW-1185">Reference proteome</keyword>
<protein>
    <submittedName>
        <fullName evidence="1">Uncharacterized protein</fullName>
    </submittedName>
</protein>
<gene>
    <name evidence="1" type="ORF">DFH08DRAFT_120716</name>
</gene>